<dbReference type="OrthoDB" id="333076at2"/>
<protein>
    <submittedName>
        <fullName evidence="1">Uncharacterized protein</fullName>
    </submittedName>
</protein>
<dbReference type="EMBL" id="LQOV01000014">
    <property type="protein sequence ID" value="ORV53139.1"/>
    <property type="molecule type" value="Genomic_DNA"/>
</dbReference>
<dbReference type="RefSeq" id="WP_085222072.1">
    <property type="nucleotide sequence ID" value="NZ_AP022576.1"/>
</dbReference>
<reference evidence="1 2" key="1">
    <citation type="submission" date="2016-01" db="EMBL/GenBank/DDBJ databases">
        <title>The new phylogeny of the genus Mycobacterium.</title>
        <authorList>
            <person name="Tarcisio F."/>
            <person name="Conor M."/>
            <person name="Antonella G."/>
            <person name="Elisabetta G."/>
            <person name="Giulia F.S."/>
            <person name="Sara T."/>
            <person name="Anna F."/>
            <person name="Clotilde B."/>
            <person name="Roberto B."/>
            <person name="Veronica D.S."/>
            <person name="Fabio R."/>
            <person name="Monica P."/>
            <person name="Olivier J."/>
            <person name="Enrico T."/>
            <person name="Nicola S."/>
        </authorList>
    </citation>
    <scope>NUCLEOTIDE SEQUENCE [LARGE SCALE GENOMIC DNA]</scope>
    <source>
        <strain evidence="1 2">DSM 44852</strain>
    </source>
</reference>
<proteinExistence type="predicted"/>
<sequence>MIGPADDYLIHQTHEPVRYVGTSDRRFYDRHFLTGHCQDQPIFFLLGMGCYPNLGVIDAFASVATADAQHTTRGSRELTADRFNTADVGPLTLEVVEGLRHLHFEAKPCGQTVELDLRWQAAAVPLEEPPLFSRVLGRVMDQGTRIIQTGTWSGHLSVAGQRYEVTPDKWWGARDRSWGVRSMGLEREPAGIAQAHQVGRDRPPLWIWSPMQFEKRTIHFSLSEHADGRREVETVLQAPTSDSSVGDVITLGEPEHDLKFDAETRELLEGSSVSFRDVDGRRCTVALTPLHRAYLRAGTGYGGPDPWRHGAYRGQSWTDSVSFDITDPAVTAKIGPTHVLCRMEASTGEVGYGTFETQVFGSFPRYGLY</sequence>
<dbReference type="Proteomes" id="UP000193010">
    <property type="component" value="Unassembled WGS sequence"/>
</dbReference>
<dbReference type="AlphaFoldDB" id="A0A1X1U8Z9"/>
<organism evidence="1 2">
    <name type="scientific">Mycobacterium florentinum</name>
    <dbReference type="NCBI Taxonomy" id="292462"/>
    <lineage>
        <taxon>Bacteria</taxon>
        <taxon>Bacillati</taxon>
        <taxon>Actinomycetota</taxon>
        <taxon>Actinomycetes</taxon>
        <taxon>Mycobacteriales</taxon>
        <taxon>Mycobacteriaceae</taxon>
        <taxon>Mycobacterium</taxon>
        <taxon>Mycobacterium simiae complex</taxon>
    </lineage>
</organism>
<comment type="caution">
    <text evidence="1">The sequence shown here is derived from an EMBL/GenBank/DDBJ whole genome shotgun (WGS) entry which is preliminary data.</text>
</comment>
<evidence type="ECO:0000313" key="1">
    <source>
        <dbReference type="EMBL" id="ORV53139.1"/>
    </source>
</evidence>
<name>A0A1X1U8Z9_MYCFL</name>
<accession>A0A1X1U8Z9</accession>
<dbReference type="STRING" id="292462.AWC05_20575"/>
<gene>
    <name evidence="1" type="ORF">AWC05_20575</name>
</gene>
<keyword evidence="2" id="KW-1185">Reference proteome</keyword>
<evidence type="ECO:0000313" key="2">
    <source>
        <dbReference type="Proteomes" id="UP000193010"/>
    </source>
</evidence>